<evidence type="ECO:0000259" key="8">
    <source>
        <dbReference type="PROSITE" id="PS50173"/>
    </source>
</evidence>
<dbReference type="Pfam" id="PF00817">
    <property type="entry name" value="IMS"/>
    <property type="match status" value="1"/>
</dbReference>
<keyword evidence="10" id="KW-1185">Reference proteome</keyword>
<dbReference type="GO" id="GO:0005829">
    <property type="term" value="C:cytosol"/>
    <property type="evidence" value="ECO:0007669"/>
    <property type="project" value="TreeGrafter"/>
</dbReference>
<evidence type="ECO:0000256" key="5">
    <source>
        <dbReference type="ARBA" id="ARBA00023236"/>
    </source>
</evidence>
<dbReference type="SUPFAM" id="SSF100879">
    <property type="entry name" value="Lesion bypass DNA polymerase (Y-family), little finger domain"/>
    <property type="match status" value="1"/>
</dbReference>
<dbReference type="InterPro" id="IPR017961">
    <property type="entry name" value="DNA_pol_Y-fam_little_finger"/>
</dbReference>
<feature type="compositionally biased region" description="Gly residues" evidence="7">
    <location>
        <begin position="390"/>
        <end position="408"/>
    </location>
</feature>
<dbReference type="PANTHER" id="PTHR11076">
    <property type="entry name" value="DNA REPAIR POLYMERASE UMUC / TRANSFERASE FAMILY MEMBER"/>
    <property type="match status" value="1"/>
</dbReference>
<feature type="domain" description="UmuC" evidence="8">
    <location>
        <begin position="5"/>
        <end position="190"/>
    </location>
</feature>
<evidence type="ECO:0000256" key="4">
    <source>
        <dbReference type="ARBA" id="ARBA00023204"/>
    </source>
</evidence>
<dbReference type="GO" id="GO:0042276">
    <property type="term" value="P:error-prone translesion synthesis"/>
    <property type="evidence" value="ECO:0007669"/>
    <property type="project" value="TreeGrafter"/>
</dbReference>
<dbReference type="Gene3D" id="3.30.1490.100">
    <property type="entry name" value="DNA polymerase, Y-family, little finger domain"/>
    <property type="match status" value="1"/>
</dbReference>
<dbReference type="PROSITE" id="PS50173">
    <property type="entry name" value="UMUC"/>
    <property type="match status" value="1"/>
</dbReference>
<dbReference type="Pfam" id="PF11799">
    <property type="entry name" value="IMS_C"/>
    <property type="match status" value="1"/>
</dbReference>
<dbReference type="GO" id="GO:0009432">
    <property type="term" value="P:SOS response"/>
    <property type="evidence" value="ECO:0007669"/>
    <property type="project" value="UniProtKB-KW"/>
</dbReference>
<dbReference type="SUPFAM" id="SSF56672">
    <property type="entry name" value="DNA/RNA polymerases"/>
    <property type="match status" value="1"/>
</dbReference>
<dbReference type="GO" id="GO:0003684">
    <property type="term" value="F:damaged DNA binding"/>
    <property type="evidence" value="ECO:0007669"/>
    <property type="project" value="InterPro"/>
</dbReference>
<protein>
    <submittedName>
        <fullName evidence="9">Y-family DNA polymerase</fullName>
    </submittedName>
</protein>
<evidence type="ECO:0000256" key="3">
    <source>
        <dbReference type="ARBA" id="ARBA00023199"/>
    </source>
</evidence>
<dbReference type="Gene3D" id="3.30.70.270">
    <property type="match status" value="1"/>
</dbReference>
<organism evidence="9 10">
    <name type="scientific">Galactobacter caseinivorans</name>
    <dbReference type="NCBI Taxonomy" id="2676123"/>
    <lineage>
        <taxon>Bacteria</taxon>
        <taxon>Bacillati</taxon>
        <taxon>Actinomycetota</taxon>
        <taxon>Actinomycetes</taxon>
        <taxon>Micrococcales</taxon>
        <taxon>Micrococcaceae</taxon>
        <taxon>Galactobacter</taxon>
    </lineage>
</organism>
<evidence type="ECO:0000256" key="6">
    <source>
        <dbReference type="ARBA" id="ARBA00025589"/>
    </source>
</evidence>
<dbReference type="CDD" id="cd01700">
    <property type="entry name" value="PolY_Pol_V_umuC"/>
    <property type="match status" value="1"/>
</dbReference>
<proteinExistence type="inferred from homology"/>
<evidence type="ECO:0000313" key="9">
    <source>
        <dbReference type="EMBL" id="RKW70022.1"/>
    </source>
</evidence>
<keyword evidence="4" id="KW-0234">DNA repair</keyword>
<dbReference type="InterPro" id="IPR050116">
    <property type="entry name" value="DNA_polymerase-Y"/>
</dbReference>
<evidence type="ECO:0000313" key="10">
    <source>
        <dbReference type="Proteomes" id="UP000273119"/>
    </source>
</evidence>
<dbReference type="InterPro" id="IPR001126">
    <property type="entry name" value="UmuC"/>
</dbReference>
<dbReference type="Gene3D" id="1.10.150.20">
    <property type="entry name" value="5' to 3' exonuclease, C-terminal subdomain"/>
    <property type="match status" value="1"/>
</dbReference>
<dbReference type="InterPro" id="IPR043502">
    <property type="entry name" value="DNA/RNA_pol_sf"/>
</dbReference>
<dbReference type="AlphaFoldDB" id="A0A496PHR6"/>
<feature type="compositionally biased region" description="Low complexity" evidence="7">
    <location>
        <begin position="378"/>
        <end position="389"/>
    </location>
</feature>
<comment type="caution">
    <text evidence="9">The sequence shown here is derived from an EMBL/GenBank/DDBJ whole genome shotgun (WGS) entry which is preliminary data.</text>
</comment>
<dbReference type="InterPro" id="IPR043128">
    <property type="entry name" value="Rev_trsase/Diguanyl_cyclase"/>
</dbReference>
<reference evidence="9 10" key="1">
    <citation type="submission" date="2018-07" db="EMBL/GenBank/DDBJ databases">
        <title>Arthrobacter sp. nov., isolated from raw cow's milk with high bacterial count.</title>
        <authorList>
            <person name="Hahne J."/>
            <person name="Isele D."/>
            <person name="Lipski A."/>
        </authorList>
    </citation>
    <scope>NUCLEOTIDE SEQUENCE [LARGE SCALE GENOMIC DNA]</scope>
    <source>
        <strain evidence="9 10">JZ R-183</strain>
    </source>
</reference>
<dbReference type="GO" id="GO:0006281">
    <property type="term" value="P:DNA repair"/>
    <property type="evidence" value="ECO:0007669"/>
    <property type="project" value="UniProtKB-KW"/>
</dbReference>
<dbReference type="EMBL" id="QQXL01000006">
    <property type="protein sequence ID" value="RKW70022.1"/>
    <property type="molecule type" value="Genomic_DNA"/>
</dbReference>
<gene>
    <name evidence="9" type="ORF">DWQ67_10525</name>
</gene>
<feature type="region of interest" description="Disordered" evidence="7">
    <location>
        <begin position="351"/>
        <end position="409"/>
    </location>
</feature>
<dbReference type="InterPro" id="IPR025188">
    <property type="entry name" value="DUF4113"/>
</dbReference>
<name>A0A496PHR6_9MICC</name>
<dbReference type="Proteomes" id="UP000273119">
    <property type="component" value="Unassembled WGS sequence"/>
</dbReference>
<keyword evidence="3" id="KW-0741">SOS mutagenesis</keyword>
<dbReference type="Pfam" id="PF13438">
    <property type="entry name" value="DUF4113"/>
    <property type="match status" value="1"/>
</dbReference>
<sequence>MRERIALVDVNNFYVSCERVFDPTLRGRPVVVLSNNDGCVVARSQESKDLGVKTGMPWFKLQDQARRWGLVAKSSNYELYGDMSARVMEVLGRHGLWQEVYSIDESFVGLAGTAADLLALATRIKEDVVRYVGVPVCVGVAPTKTQAKLANHIAKHTPTLGSVCSLDSLADQDVWALQQRLPVTGLWGVGARSGERLRAEGIDTIADLRRADPSKIRKKHSVVLERTVRELNGVNCLPPTAERADRAQVMYSRSFSTPVSSWEELDQVMNLYTQRATARLAAQGLRARVLTVSAGTSRFSGEASFPSRSVALPSPTADPLLLTRYAVSALRSVTNPGTQYVRAGVMLSGLDRDTEHGGQEQLDLFGSPGEGEQGSLFDDAGPGTAAPSGAAGGDGGSSDPGRSSGAGDGQQLNALLAAVKGKFGEAAIGLGRGGFSEEPEWSMKREFRSNRYTTEWDELPTVRA</sequence>
<evidence type="ECO:0000256" key="1">
    <source>
        <dbReference type="ARBA" id="ARBA00010945"/>
    </source>
</evidence>
<evidence type="ECO:0000256" key="2">
    <source>
        <dbReference type="ARBA" id="ARBA00022763"/>
    </source>
</evidence>
<dbReference type="GO" id="GO:0003887">
    <property type="term" value="F:DNA-directed DNA polymerase activity"/>
    <property type="evidence" value="ECO:0007669"/>
    <property type="project" value="TreeGrafter"/>
</dbReference>
<dbReference type="Gene3D" id="3.40.1170.60">
    <property type="match status" value="1"/>
</dbReference>
<dbReference type="PANTHER" id="PTHR11076:SF34">
    <property type="entry name" value="PROTEIN UMUC"/>
    <property type="match status" value="1"/>
</dbReference>
<dbReference type="InterPro" id="IPR036775">
    <property type="entry name" value="DNA_pol_Y-fam_lit_finger_sf"/>
</dbReference>
<accession>A0A496PHR6</accession>
<keyword evidence="5" id="KW-0742">SOS response</keyword>
<evidence type="ECO:0000256" key="7">
    <source>
        <dbReference type="SAM" id="MobiDB-lite"/>
    </source>
</evidence>
<keyword evidence="2" id="KW-0227">DNA damage</keyword>
<comment type="similarity">
    <text evidence="1">Belongs to the DNA polymerase type-Y family.</text>
</comment>
<comment type="function">
    <text evidence="6">Poorly processive, error-prone DNA polymerase involved in untargeted mutagenesis. Copies undamaged DNA at stalled replication forks, which arise in vivo from mismatched or misaligned primer ends. These misaligned primers can be extended by PolIV. Exhibits no 3'-5' exonuclease (proofreading) activity. May be involved in translesional synthesis, in conjunction with the beta clamp from PolIII.</text>
</comment>